<accession>A0A1G8CS45</accession>
<feature type="compositionally biased region" description="Low complexity" evidence="3">
    <location>
        <begin position="59"/>
        <end position="88"/>
    </location>
</feature>
<feature type="transmembrane region" description="Helical" evidence="4">
    <location>
        <begin position="12"/>
        <end position="35"/>
    </location>
</feature>
<feature type="compositionally biased region" description="Low complexity" evidence="3">
    <location>
        <begin position="38"/>
        <end position="49"/>
    </location>
</feature>
<dbReference type="AlphaFoldDB" id="A0A1G8CS45"/>
<feature type="domain" description="Glycine zipper 2TM" evidence="5">
    <location>
        <begin position="176"/>
        <end position="217"/>
    </location>
</feature>
<dbReference type="Proteomes" id="UP000198607">
    <property type="component" value="Unassembled WGS sequence"/>
</dbReference>
<dbReference type="RefSeq" id="WP_091936615.1">
    <property type="nucleotide sequence ID" value="NZ_FNCY01000006.1"/>
</dbReference>
<sequence length="264" mass="27248">MDNPSPSRTHPMVIVAASAITVASLAATAWFAGYLPPRAEPATTAAPATSAPPPPPTVAVPQTPAAAAPAAVAPAPTTEKKPAPIAKARPQDDRDAPIPPPRQVQRRPANRDPAFGQQGFAAEAPMGDNGWNGRTAERNPPVLQSPAYGQAQPVCRECGIVESVREIRQEGEGSGLGAVGGGVIGGLLGNQIGGGRGKTVGAVVGAVGGALAGNEVERNVRSTRHFEIAVRFDDGNVRTFMEAQAPSLQRGDRVRMVNGQLMRF</sequence>
<dbReference type="PANTHER" id="PTHR35603:SF2">
    <property type="entry name" value="OUTER MEMBRANE LIPOPROTEIN"/>
    <property type="match status" value="1"/>
</dbReference>
<feature type="region of interest" description="Disordered" evidence="3">
    <location>
        <begin position="38"/>
        <end position="148"/>
    </location>
</feature>
<evidence type="ECO:0000256" key="4">
    <source>
        <dbReference type="SAM" id="Phobius"/>
    </source>
</evidence>
<dbReference type="OrthoDB" id="5298735at2"/>
<name>A0A1G8CS45_9RHOO</name>
<keyword evidence="7" id="KW-1185">Reference proteome</keyword>
<dbReference type="STRING" id="83767.SAMN05660652_01733"/>
<gene>
    <name evidence="6" type="ORF">SAMN05660652_01733</name>
</gene>
<evidence type="ECO:0000313" key="7">
    <source>
        <dbReference type="Proteomes" id="UP000198607"/>
    </source>
</evidence>
<keyword evidence="4" id="KW-1133">Transmembrane helix</keyword>
<dbReference type="EMBL" id="FNCY01000006">
    <property type="protein sequence ID" value="SDH48286.1"/>
    <property type="molecule type" value="Genomic_DNA"/>
</dbReference>
<dbReference type="InterPro" id="IPR008816">
    <property type="entry name" value="Gly_zipper_2TM_dom"/>
</dbReference>
<proteinExistence type="predicted"/>
<dbReference type="PANTHER" id="PTHR35603">
    <property type="match status" value="1"/>
</dbReference>
<organism evidence="6 7">
    <name type="scientific">Propionivibrio dicarboxylicus</name>
    <dbReference type="NCBI Taxonomy" id="83767"/>
    <lineage>
        <taxon>Bacteria</taxon>
        <taxon>Pseudomonadati</taxon>
        <taxon>Pseudomonadota</taxon>
        <taxon>Betaproteobacteria</taxon>
        <taxon>Rhodocyclales</taxon>
        <taxon>Rhodocyclaceae</taxon>
        <taxon>Propionivibrio</taxon>
    </lineage>
</organism>
<dbReference type="InterPro" id="IPR051407">
    <property type="entry name" value="Bact_OM_lipoprot/Surf_antigen"/>
</dbReference>
<keyword evidence="2 4" id="KW-0472">Membrane</keyword>
<evidence type="ECO:0000313" key="6">
    <source>
        <dbReference type="EMBL" id="SDH48286.1"/>
    </source>
</evidence>
<keyword evidence="4" id="KW-0812">Transmembrane</keyword>
<evidence type="ECO:0000256" key="2">
    <source>
        <dbReference type="ARBA" id="ARBA00023136"/>
    </source>
</evidence>
<dbReference type="GO" id="GO:0019867">
    <property type="term" value="C:outer membrane"/>
    <property type="evidence" value="ECO:0007669"/>
    <property type="project" value="InterPro"/>
</dbReference>
<reference evidence="6 7" key="1">
    <citation type="submission" date="2016-10" db="EMBL/GenBank/DDBJ databases">
        <authorList>
            <person name="de Groot N.N."/>
        </authorList>
    </citation>
    <scope>NUCLEOTIDE SEQUENCE [LARGE SCALE GENOMIC DNA]</scope>
    <source>
        <strain evidence="6 7">DSM 5885</strain>
    </source>
</reference>
<evidence type="ECO:0000256" key="3">
    <source>
        <dbReference type="SAM" id="MobiDB-lite"/>
    </source>
</evidence>
<evidence type="ECO:0000256" key="1">
    <source>
        <dbReference type="ARBA" id="ARBA00004370"/>
    </source>
</evidence>
<protein>
    <submittedName>
        <fullName evidence="6">Glycine zipper 2TM domain-containing protein</fullName>
    </submittedName>
</protein>
<comment type="subcellular location">
    <subcellularLocation>
        <location evidence="1">Membrane</location>
    </subcellularLocation>
</comment>
<dbReference type="Pfam" id="PF05433">
    <property type="entry name" value="Rick_17kDa_Anti"/>
    <property type="match status" value="1"/>
</dbReference>
<evidence type="ECO:0000259" key="5">
    <source>
        <dbReference type="Pfam" id="PF05433"/>
    </source>
</evidence>